<dbReference type="InterPro" id="IPR038704">
    <property type="entry name" value="YEAST_sf"/>
</dbReference>
<dbReference type="Proteomes" id="UP000235145">
    <property type="component" value="Unassembled WGS sequence"/>
</dbReference>
<protein>
    <recommendedName>
        <fullName evidence="5">YEATS domain-containing protein</fullName>
    </recommendedName>
</protein>
<feature type="domain" description="YEATS" evidence="5">
    <location>
        <begin position="1"/>
        <end position="134"/>
    </location>
</feature>
<dbReference type="GO" id="GO:0005634">
    <property type="term" value="C:nucleus"/>
    <property type="evidence" value="ECO:0007669"/>
    <property type="project" value="UniProtKB-SubCell"/>
</dbReference>
<keyword evidence="3 4" id="KW-0539">Nucleus</keyword>
<evidence type="ECO:0000259" key="5">
    <source>
        <dbReference type="PROSITE" id="PS51037"/>
    </source>
</evidence>
<evidence type="ECO:0000256" key="4">
    <source>
        <dbReference type="PROSITE-ProRule" id="PRU00376"/>
    </source>
</evidence>
<evidence type="ECO:0000313" key="6">
    <source>
        <dbReference type="EMBL" id="KAJ0221765.1"/>
    </source>
</evidence>
<evidence type="ECO:0000313" key="7">
    <source>
        <dbReference type="Proteomes" id="UP000235145"/>
    </source>
</evidence>
<organism evidence="6 7">
    <name type="scientific">Lactuca sativa</name>
    <name type="common">Garden lettuce</name>
    <dbReference type="NCBI Taxonomy" id="4236"/>
    <lineage>
        <taxon>Eukaryota</taxon>
        <taxon>Viridiplantae</taxon>
        <taxon>Streptophyta</taxon>
        <taxon>Embryophyta</taxon>
        <taxon>Tracheophyta</taxon>
        <taxon>Spermatophyta</taxon>
        <taxon>Magnoliopsida</taxon>
        <taxon>eudicotyledons</taxon>
        <taxon>Gunneridae</taxon>
        <taxon>Pentapetalae</taxon>
        <taxon>asterids</taxon>
        <taxon>campanulids</taxon>
        <taxon>Asterales</taxon>
        <taxon>Asteraceae</taxon>
        <taxon>Cichorioideae</taxon>
        <taxon>Cichorieae</taxon>
        <taxon>Lactucinae</taxon>
        <taxon>Lactuca</taxon>
    </lineage>
</organism>
<comment type="caution">
    <text evidence="6">The sequence shown here is derived from an EMBL/GenBank/DDBJ whole genome shotgun (WGS) entry which is preliminary data.</text>
</comment>
<reference evidence="6 7" key="1">
    <citation type="journal article" date="2017" name="Nat. Commun.">
        <title>Genome assembly with in vitro proximity ligation data and whole-genome triplication in lettuce.</title>
        <authorList>
            <person name="Reyes-Chin-Wo S."/>
            <person name="Wang Z."/>
            <person name="Yang X."/>
            <person name="Kozik A."/>
            <person name="Arikit S."/>
            <person name="Song C."/>
            <person name="Xia L."/>
            <person name="Froenicke L."/>
            <person name="Lavelle D.O."/>
            <person name="Truco M.J."/>
            <person name="Xia R."/>
            <person name="Zhu S."/>
            <person name="Xu C."/>
            <person name="Xu H."/>
            <person name="Xu X."/>
            <person name="Cox K."/>
            <person name="Korf I."/>
            <person name="Meyers B.C."/>
            <person name="Michelmore R.W."/>
        </authorList>
    </citation>
    <scope>NUCLEOTIDE SEQUENCE [LARGE SCALE GENOMIC DNA]</scope>
    <source>
        <strain evidence="7">cv. Salinas</strain>
        <tissue evidence="6">Seedlings</tissue>
    </source>
</reference>
<dbReference type="InterPro" id="IPR055129">
    <property type="entry name" value="YEATS_dom"/>
</dbReference>
<sequence>MIKTQSHIWTVCVRRATNEDLSVIIKKVAFQLHPSFNNLRRVIESPPFELTERGWVEHGPLSTKKPVMVESYDEIVFPNPCENHPSVIVPRVPATLNLALSNLNVEDGHEKKRGDTKDHPLRQWLTKFFEADEL</sequence>
<gene>
    <name evidence="6" type="ORF">LSAT_V11C200077930</name>
</gene>
<dbReference type="InterPro" id="IPR005033">
    <property type="entry name" value="YEATS"/>
</dbReference>
<keyword evidence="1" id="KW-0805">Transcription regulation</keyword>
<evidence type="ECO:0000256" key="3">
    <source>
        <dbReference type="ARBA" id="ARBA00023242"/>
    </source>
</evidence>
<accession>A0A9R1WAY4</accession>
<dbReference type="EMBL" id="NBSK02000002">
    <property type="protein sequence ID" value="KAJ0221765.1"/>
    <property type="molecule type" value="Genomic_DNA"/>
</dbReference>
<keyword evidence="7" id="KW-1185">Reference proteome</keyword>
<keyword evidence="2" id="KW-0804">Transcription</keyword>
<dbReference type="PANTHER" id="PTHR47573">
    <property type="entry name" value="PROTEIN AF-9 HOMOLOG"/>
    <property type="match status" value="1"/>
</dbReference>
<dbReference type="AlphaFoldDB" id="A0A9R1WAY4"/>
<dbReference type="GO" id="GO:0006355">
    <property type="term" value="P:regulation of DNA-templated transcription"/>
    <property type="evidence" value="ECO:0007669"/>
    <property type="project" value="InterPro"/>
</dbReference>
<proteinExistence type="predicted"/>
<dbReference type="PROSITE" id="PS51037">
    <property type="entry name" value="YEATS"/>
    <property type="match status" value="1"/>
</dbReference>
<name>A0A9R1WAY4_LACSA</name>
<evidence type="ECO:0000256" key="2">
    <source>
        <dbReference type="ARBA" id="ARBA00023163"/>
    </source>
</evidence>
<dbReference type="Gene3D" id="2.60.40.1970">
    <property type="entry name" value="YEATS domain"/>
    <property type="match status" value="1"/>
</dbReference>
<comment type="subcellular location">
    <subcellularLocation>
        <location evidence="4">Nucleus</location>
    </subcellularLocation>
</comment>
<evidence type="ECO:0000256" key="1">
    <source>
        <dbReference type="ARBA" id="ARBA00023015"/>
    </source>
</evidence>
<dbReference type="PANTHER" id="PTHR47573:SF1">
    <property type="entry name" value="PROTEIN AF-9 HOMOLOG"/>
    <property type="match status" value="1"/>
</dbReference>
<dbReference type="Pfam" id="PF03366">
    <property type="entry name" value="YEATS"/>
    <property type="match status" value="1"/>
</dbReference>